<organism evidence="1 2">
    <name type="scientific">Favolaschia claudopus</name>
    <dbReference type="NCBI Taxonomy" id="2862362"/>
    <lineage>
        <taxon>Eukaryota</taxon>
        <taxon>Fungi</taxon>
        <taxon>Dikarya</taxon>
        <taxon>Basidiomycota</taxon>
        <taxon>Agaricomycotina</taxon>
        <taxon>Agaricomycetes</taxon>
        <taxon>Agaricomycetidae</taxon>
        <taxon>Agaricales</taxon>
        <taxon>Marasmiineae</taxon>
        <taxon>Mycenaceae</taxon>
        <taxon>Favolaschia</taxon>
    </lineage>
</organism>
<evidence type="ECO:0000313" key="1">
    <source>
        <dbReference type="EMBL" id="KAK7043307.1"/>
    </source>
</evidence>
<evidence type="ECO:0000313" key="2">
    <source>
        <dbReference type="Proteomes" id="UP001362999"/>
    </source>
</evidence>
<protein>
    <submittedName>
        <fullName evidence="1">Uncharacterized protein</fullName>
    </submittedName>
</protein>
<dbReference type="Proteomes" id="UP001362999">
    <property type="component" value="Unassembled WGS sequence"/>
</dbReference>
<gene>
    <name evidence="1" type="ORF">R3P38DRAFT_3259306</name>
</gene>
<dbReference type="EMBL" id="JAWWNJ010000012">
    <property type="protein sequence ID" value="KAK7043307.1"/>
    <property type="molecule type" value="Genomic_DNA"/>
</dbReference>
<sequence>MNRTVIASLHANASPVISVSVGLYSVGVGTGPRMLHCRPPPIRYGTPASMLVTAACTSKTELEGGSAHPCRVCDRRLLYPRQPRCRLVAGGVRLAAAVELKVAESEVLRQTEGWGRMAGSGSGQGQAVKLSLTSVSIPPLVLGTTQVRLVEDALSHAHWRLRLPGLDGVLVYPLVACVPPSSRFRTCTRPESLSFGVGIVQSLVLVLALSCSTLCQGPRLRVADQWHRVCVPPCAIGDGICWVVHPASLRASTLIPGSRVQHPRSMLPGHQLDMSDWDWRDPCQRSRVYEDLRTTSSRPSLPATGTCASSRDRTCWVFISFFFATCDLDVISRLLLVASLVCLTSRYFSECRISSVKFFDVPSVLSVLAHLPFITNLEFDAVRCGGFHEVSVICSAFNALTHSPDLCPRLSFLRVTRGLSDSSNSGADAELALETALCDLLESRYHPVPDANHTLASLATVRIAHMAFSLVNQKRVDSLQLSGLDIQGFQPVQSIGEDDQFQTFPP</sequence>
<proteinExistence type="predicted"/>
<accession>A0AAW0CVV1</accession>
<dbReference type="AlphaFoldDB" id="A0AAW0CVV1"/>
<keyword evidence="2" id="KW-1185">Reference proteome</keyword>
<name>A0AAW0CVV1_9AGAR</name>
<comment type="caution">
    <text evidence="1">The sequence shown here is derived from an EMBL/GenBank/DDBJ whole genome shotgun (WGS) entry which is preliminary data.</text>
</comment>
<reference evidence="1 2" key="1">
    <citation type="journal article" date="2024" name="J Genomics">
        <title>Draft genome sequencing and assembly of Favolaschia claudopus CIRM-BRFM 2984 isolated from oak limbs.</title>
        <authorList>
            <person name="Navarro D."/>
            <person name="Drula E."/>
            <person name="Chaduli D."/>
            <person name="Cazenave R."/>
            <person name="Ahrendt S."/>
            <person name="Wang J."/>
            <person name="Lipzen A."/>
            <person name="Daum C."/>
            <person name="Barry K."/>
            <person name="Grigoriev I.V."/>
            <person name="Favel A."/>
            <person name="Rosso M.N."/>
            <person name="Martin F."/>
        </authorList>
    </citation>
    <scope>NUCLEOTIDE SEQUENCE [LARGE SCALE GENOMIC DNA]</scope>
    <source>
        <strain evidence="1 2">CIRM-BRFM 2984</strain>
    </source>
</reference>